<reference evidence="2 3" key="1">
    <citation type="journal article" date="2014" name="PLoS ONE">
        <title>Global Analysis of Gene Expression Profiles in Physic Nut (Jatropha curcas L.) Seedlings Exposed to Salt Stress.</title>
        <authorList>
            <person name="Zhang L."/>
            <person name="Zhang C."/>
            <person name="Wu P."/>
            <person name="Chen Y."/>
            <person name="Li M."/>
            <person name="Jiang H."/>
            <person name="Wu G."/>
        </authorList>
    </citation>
    <scope>NUCLEOTIDE SEQUENCE [LARGE SCALE GENOMIC DNA]</scope>
    <source>
        <strain evidence="3">cv. GZQX0401</strain>
        <tissue evidence="2">Young leaves</tissue>
    </source>
</reference>
<evidence type="ECO:0000313" key="3">
    <source>
        <dbReference type="Proteomes" id="UP000027138"/>
    </source>
</evidence>
<proteinExistence type="predicted"/>
<feature type="domain" description="DUF7890" evidence="1">
    <location>
        <begin position="87"/>
        <end position="132"/>
    </location>
</feature>
<dbReference type="AlphaFoldDB" id="A0A067JZ74"/>
<organism evidence="2 3">
    <name type="scientific">Jatropha curcas</name>
    <name type="common">Barbados nut</name>
    <dbReference type="NCBI Taxonomy" id="180498"/>
    <lineage>
        <taxon>Eukaryota</taxon>
        <taxon>Viridiplantae</taxon>
        <taxon>Streptophyta</taxon>
        <taxon>Embryophyta</taxon>
        <taxon>Tracheophyta</taxon>
        <taxon>Spermatophyta</taxon>
        <taxon>Magnoliopsida</taxon>
        <taxon>eudicotyledons</taxon>
        <taxon>Gunneridae</taxon>
        <taxon>Pentapetalae</taxon>
        <taxon>rosids</taxon>
        <taxon>fabids</taxon>
        <taxon>Malpighiales</taxon>
        <taxon>Euphorbiaceae</taxon>
        <taxon>Crotonoideae</taxon>
        <taxon>Jatropheae</taxon>
        <taxon>Jatropha</taxon>
    </lineage>
</organism>
<evidence type="ECO:0000313" key="2">
    <source>
        <dbReference type="EMBL" id="KDP25295.1"/>
    </source>
</evidence>
<sequence>MWSSLNASLKEVLFDAIVGLKGSNKSTSFIHVDDLSKNPSRKKVKKGDLLASNYKEPLLCKEEDNVYKKKNLEKRSYGGEELLENGVIRVKVKMTKQEAARLMSKCKDGGILSFRDVAHELLEIPVNRVRVVPSCSAGPARGGVLKTIPEEI</sequence>
<accession>A0A067JZ74</accession>
<dbReference type="InterPro" id="IPR057212">
    <property type="entry name" value="DUF7890"/>
</dbReference>
<dbReference type="PANTHER" id="PTHR36782">
    <property type="entry name" value="BNAC03G62080D PROTEIN"/>
    <property type="match status" value="1"/>
</dbReference>
<gene>
    <name evidence="2" type="ORF">JCGZ_20451</name>
</gene>
<name>A0A067JZ74_JATCU</name>
<dbReference type="OrthoDB" id="824677at2759"/>
<dbReference type="EMBL" id="KK914993">
    <property type="protein sequence ID" value="KDP25295.1"/>
    <property type="molecule type" value="Genomic_DNA"/>
</dbReference>
<evidence type="ECO:0000259" key="1">
    <source>
        <dbReference type="Pfam" id="PF25418"/>
    </source>
</evidence>
<protein>
    <recommendedName>
        <fullName evidence="1">DUF7890 domain-containing protein</fullName>
    </recommendedName>
</protein>
<keyword evidence="3" id="KW-1185">Reference proteome</keyword>
<dbReference type="Pfam" id="PF25418">
    <property type="entry name" value="DUF7890"/>
    <property type="match status" value="1"/>
</dbReference>
<dbReference type="STRING" id="180498.A0A067JZ74"/>
<dbReference type="Proteomes" id="UP000027138">
    <property type="component" value="Unassembled WGS sequence"/>
</dbReference>
<dbReference type="PANTHER" id="PTHR36782:SF1">
    <property type="entry name" value="CALCIUM UNIPORTER PROTEIN"/>
    <property type="match status" value="1"/>
</dbReference>